<dbReference type="Proteomes" id="UP000051952">
    <property type="component" value="Unassembled WGS sequence"/>
</dbReference>
<proteinExistence type="predicted"/>
<sequence>MEPHVPTIFPASGLYRPPLSVSLSGAMSGGDKLYYIIEESDGQVPTVRKRLYSEPFLLQTPGRARITAFVWRPGFGEGQSVSNIFMLDNDGKPGSQSNLDPQRVLSVIAPKQHSKKPRSVVFTNVPREIRSLETFSISIALKDEADFMCASSFSHPVKVAVSAEVMGEAATSLATLDIPASAHLSKLLPPPFVQTSNALVQSTTDSSGVHVGRSGKGGSWNSFADSTPCISGSQTPCASIKFRVHSLSRVIVGLHLGLEDVSSEMSWRALPYSFHFSADLSDSSTVPAFRIYESGRLVEDAGTEEFDIGDEFSIRVRPNGDVSYLRNGNILVTTPGLSSAVYSVHVRIAAQLGDVAISGMTMVADSDPFSATLENLLWKPKVIDGPAIREKIVLRAWIAGTDYVPATAGVDLKTNCIPRWAVAALNLASMFALGTCGSQSNHVGVLMNDGHRSQAPLQVVENASSGNRSTTTTRNNAGTDSPQFLS</sequence>
<reference evidence="3" key="1">
    <citation type="submission" date="2015-09" db="EMBL/GenBank/DDBJ databases">
        <authorList>
            <consortium name="Pathogen Informatics"/>
        </authorList>
    </citation>
    <scope>NUCLEOTIDE SEQUENCE [LARGE SCALE GENOMIC DNA]</scope>
    <source>
        <strain evidence="3">Lake Konstanz</strain>
    </source>
</reference>
<evidence type="ECO:0000256" key="1">
    <source>
        <dbReference type="SAM" id="MobiDB-lite"/>
    </source>
</evidence>
<evidence type="ECO:0000313" key="2">
    <source>
        <dbReference type="EMBL" id="CUI14840.1"/>
    </source>
</evidence>
<feature type="compositionally biased region" description="Low complexity" evidence="1">
    <location>
        <begin position="462"/>
        <end position="479"/>
    </location>
</feature>
<feature type="region of interest" description="Disordered" evidence="1">
    <location>
        <begin position="462"/>
        <end position="486"/>
    </location>
</feature>
<evidence type="ECO:0000313" key="3">
    <source>
        <dbReference type="Proteomes" id="UP000051952"/>
    </source>
</evidence>
<dbReference type="EMBL" id="CYKH01001680">
    <property type="protein sequence ID" value="CUI14840.1"/>
    <property type="molecule type" value="Genomic_DNA"/>
</dbReference>
<protein>
    <submittedName>
        <fullName evidence="2">Uncharacterized protein</fullName>
    </submittedName>
</protein>
<dbReference type="VEuPathDB" id="TriTrypDB:BSAL_17845"/>
<organism evidence="2 3">
    <name type="scientific">Bodo saltans</name>
    <name type="common">Flagellated protozoan</name>
    <dbReference type="NCBI Taxonomy" id="75058"/>
    <lineage>
        <taxon>Eukaryota</taxon>
        <taxon>Discoba</taxon>
        <taxon>Euglenozoa</taxon>
        <taxon>Kinetoplastea</taxon>
        <taxon>Metakinetoplastina</taxon>
        <taxon>Eubodonida</taxon>
        <taxon>Bodonidae</taxon>
        <taxon>Bodo</taxon>
    </lineage>
</organism>
<keyword evidence="3" id="KW-1185">Reference proteome</keyword>
<name>A0A0S4KGV8_BODSA</name>
<gene>
    <name evidence="2" type="ORF">BSAL_17845</name>
</gene>
<accession>A0A0S4KGV8</accession>
<dbReference type="AlphaFoldDB" id="A0A0S4KGV8"/>